<dbReference type="InterPro" id="IPR052902">
    <property type="entry name" value="ABC-2_transporter"/>
</dbReference>
<dbReference type="InterPro" id="IPR047817">
    <property type="entry name" value="ABC2_TM_bact-type"/>
</dbReference>
<evidence type="ECO:0000256" key="3">
    <source>
        <dbReference type="ARBA" id="ARBA00022989"/>
    </source>
</evidence>
<gene>
    <name evidence="7" type="ORF">CPter91_2597</name>
</gene>
<dbReference type="RefSeq" id="WP_061940481.1">
    <property type="nucleotide sequence ID" value="NZ_CP013234.1"/>
</dbReference>
<proteinExistence type="predicted"/>
<feature type="transmembrane region" description="Helical" evidence="5">
    <location>
        <begin position="258"/>
        <end position="278"/>
    </location>
</feature>
<keyword evidence="2 5" id="KW-0812">Transmembrane</keyword>
<dbReference type="PANTHER" id="PTHR43027">
    <property type="entry name" value="DOXORUBICIN RESISTANCE ABC TRANSPORTER PERMEASE PROTEIN DRRC-RELATED"/>
    <property type="match status" value="1"/>
</dbReference>
<evidence type="ECO:0000256" key="1">
    <source>
        <dbReference type="ARBA" id="ARBA00004141"/>
    </source>
</evidence>
<dbReference type="PATRIC" id="fig|279113.9.peg.2563"/>
<evidence type="ECO:0000256" key="2">
    <source>
        <dbReference type="ARBA" id="ARBA00022692"/>
    </source>
</evidence>
<dbReference type="Pfam" id="PF12698">
    <property type="entry name" value="ABC2_membrane_3"/>
    <property type="match status" value="1"/>
</dbReference>
<feature type="transmembrane region" description="Helical" evidence="5">
    <location>
        <begin position="290"/>
        <end position="309"/>
    </location>
</feature>
<dbReference type="STRING" id="279113.CPter91_2597"/>
<dbReference type="GO" id="GO:0140359">
    <property type="term" value="F:ABC-type transporter activity"/>
    <property type="evidence" value="ECO:0007669"/>
    <property type="project" value="InterPro"/>
</dbReference>
<comment type="subcellular location">
    <subcellularLocation>
        <location evidence="1">Membrane</location>
        <topology evidence="1">Multi-pass membrane protein</topology>
    </subcellularLocation>
</comment>
<evidence type="ECO:0000256" key="4">
    <source>
        <dbReference type="ARBA" id="ARBA00023136"/>
    </source>
</evidence>
<dbReference type="GO" id="GO:0016020">
    <property type="term" value="C:membrane"/>
    <property type="evidence" value="ECO:0007669"/>
    <property type="project" value="UniProtKB-SubCell"/>
</dbReference>
<feature type="transmembrane region" description="Helical" evidence="5">
    <location>
        <begin position="21"/>
        <end position="41"/>
    </location>
</feature>
<feature type="transmembrane region" description="Helical" evidence="5">
    <location>
        <begin position="175"/>
        <end position="197"/>
    </location>
</feature>
<dbReference type="PANTHER" id="PTHR43027:SF2">
    <property type="entry name" value="TRANSPORT PERMEASE PROTEIN"/>
    <property type="match status" value="1"/>
</dbReference>
<reference evidence="7 8" key="1">
    <citation type="submission" date="2015-11" db="EMBL/GenBank/DDBJ databases">
        <title>Exploring the genomic traits of fungus-feeding bacterial genus Collimonas.</title>
        <authorList>
            <person name="Song C."/>
            <person name="Schmidt R."/>
            <person name="de Jager V."/>
            <person name="Krzyzanowska D."/>
            <person name="Jongedijk E."/>
            <person name="Cankar K."/>
            <person name="Beekwilder J."/>
            <person name="van Veen A."/>
            <person name="de Boer W."/>
            <person name="van Veen J.A."/>
            <person name="Garbeva P."/>
        </authorList>
    </citation>
    <scope>NUCLEOTIDE SEQUENCE [LARGE SCALE GENOMIC DNA]</scope>
    <source>
        <strain evidence="7 8">Ter91</strain>
    </source>
</reference>
<dbReference type="OrthoDB" id="9788252at2"/>
<protein>
    <submittedName>
        <fullName evidence="7">ABC-2 type transporter family protein</fullName>
    </submittedName>
</protein>
<feature type="transmembrane region" description="Helical" evidence="5">
    <location>
        <begin position="345"/>
        <end position="367"/>
    </location>
</feature>
<name>A0A127Q4H7_9BURK</name>
<evidence type="ECO:0000256" key="5">
    <source>
        <dbReference type="SAM" id="Phobius"/>
    </source>
</evidence>
<dbReference type="Proteomes" id="UP000074561">
    <property type="component" value="Chromosome"/>
</dbReference>
<evidence type="ECO:0000313" key="8">
    <source>
        <dbReference type="Proteomes" id="UP000074561"/>
    </source>
</evidence>
<dbReference type="AlphaFoldDB" id="A0A127Q4H7"/>
<keyword evidence="4 5" id="KW-0472">Membrane</keyword>
<evidence type="ECO:0000259" key="6">
    <source>
        <dbReference type="PROSITE" id="PS51012"/>
    </source>
</evidence>
<feature type="transmembrane region" description="Helical" evidence="5">
    <location>
        <begin position="217"/>
        <end position="246"/>
    </location>
</feature>
<sequence length="372" mass="39976">MFKVLAILTRNELLGFFRSKSALFWALAFPILLLTVMLMAFGRPGSLGSVKVEFVNPAGLAQDGSNAIDANCEAAIRQAFAGGDPVKAEFSNVAGSTAASANAVRVRFPSSLAVGQQPLQVQYDFKGQLAVRAAARVIEIAAVRCVAAQRGIVAASLVHFENVASGAKPFDYGQFFVTGILVMVLMSLGVMSTALSIAGLREHNALKIYACFPVPKLVFLASIILSRVVMMLVSATTLLLVARYGYGIDISLWSLQTLHALPVVLLGGAMLLCVGILLASRTASVQETELLCHLVYYPALFFGNLTIPLNDAPSWLKNVLSVIPINQFVSVLRQVMIDGVSLPALWLPLLAMAAWTTLFLTASSFLFRWHKS</sequence>
<accession>A0A127Q4H7</accession>
<dbReference type="KEGG" id="cpra:CPter91_2597"/>
<dbReference type="EMBL" id="CP013234">
    <property type="protein sequence ID" value="AMP04949.1"/>
    <property type="molecule type" value="Genomic_DNA"/>
</dbReference>
<evidence type="ECO:0000313" key="7">
    <source>
        <dbReference type="EMBL" id="AMP04949.1"/>
    </source>
</evidence>
<organism evidence="7 8">
    <name type="scientific">Collimonas pratensis</name>
    <dbReference type="NCBI Taxonomy" id="279113"/>
    <lineage>
        <taxon>Bacteria</taxon>
        <taxon>Pseudomonadati</taxon>
        <taxon>Pseudomonadota</taxon>
        <taxon>Betaproteobacteria</taxon>
        <taxon>Burkholderiales</taxon>
        <taxon>Oxalobacteraceae</taxon>
        <taxon>Collimonas</taxon>
    </lineage>
</organism>
<dbReference type="InterPro" id="IPR013525">
    <property type="entry name" value="ABC2_TM"/>
</dbReference>
<feature type="domain" description="ABC transmembrane type-2" evidence="6">
    <location>
        <begin position="140"/>
        <end position="370"/>
    </location>
</feature>
<keyword evidence="3 5" id="KW-1133">Transmembrane helix</keyword>
<dbReference type="PROSITE" id="PS51012">
    <property type="entry name" value="ABC_TM2"/>
    <property type="match status" value="1"/>
</dbReference>